<accession>A0A381PRZ7</accession>
<dbReference type="Pfam" id="PF02786">
    <property type="entry name" value="CPSase_L_D2"/>
    <property type="match status" value="2"/>
</dbReference>
<evidence type="ECO:0000256" key="6">
    <source>
        <dbReference type="ARBA" id="ARBA00022605"/>
    </source>
</evidence>
<dbReference type="NCBIfam" id="TIGR01369">
    <property type="entry name" value="CPSaseII_lrg"/>
    <property type="match status" value="1"/>
</dbReference>
<dbReference type="PANTHER" id="PTHR11405:SF53">
    <property type="entry name" value="CARBAMOYL-PHOSPHATE SYNTHASE [AMMONIA], MITOCHONDRIAL"/>
    <property type="match status" value="1"/>
</dbReference>
<dbReference type="FunFam" id="3.30.470.20:FF:000007">
    <property type="entry name" value="Carbamoyl-phosphate synthase large chain"/>
    <property type="match status" value="1"/>
</dbReference>
<dbReference type="Gene3D" id="3.30.470.20">
    <property type="entry name" value="ATP-grasp fold, B domain"/>
    <property type="match status" value="2"/>
</dbReference>
<keyword evidence="12" id="KW-0665">Pyrimidine biosynthesis</keyword>
<dbReference type="AlphaFoldDB" id="A0A381PRZ7"/>
<dbReference type="InterPro" id="IPR036897">
    <property type="entry name" value="CarbamoylP_synth_lsu_oligo_sf"/>
</dbReference>
<dbReference type="PROSITE" id="PS00866">
    <property type="entry name" value="CPSASE_1"/>
    <property type="match status" value="1"/>
</dbReference>
<dbReference type="PANTHER" id="PTHR11405">
    <property type="entry name" value="CARBAMOYLTRANSFERASE FAMILY MEMBER"/>
    <property type="match status" value="1"/>
</dbReference>
<reference evidence="17" key="1">
    <citation type="submission" date="2018-05" db="EMBL/GenBank/DDBJ databases">
        <authorList>
            <person name="Lanie J.A."/>
            <person name="Ng W.-L."/>
            <person name="Kazmierczak K.M."/>
            <person name="Andrzejewski T.M."/>
            <person name="Davidsen T.M."/>
            <person name="Wayne K.J."/>
            <person name="Tettelin H."/>
            <person name="Glass J.I."/>
            <person name="Rusch D."/>
            <person name="Podicherti R."/>
            <person name="Tsui H.-C.T."/>
            <person name="Winkler M.E."/>
        </authorList>
    </citation>
    <scope>NUCLEOTIDE SEQUENCE</scope>
</reference>
<dbReference type="SMART" id="SM01096">
    <property type="entry name" value="CPSase_L_D3"/>
    <property type="match status" value="1"/>
</dbReference>
<keyword evidence="4" id="KW-0055">Arginine biosynthesis</keyword>
<feature type="domain" description="ATP-grasp" evidence="16">
    <location>
        <begin position="629"/>
        <end position="820"/>
    </location>
</feature>
<keyword evidence="7" id="KW-0479">Metal-binding</keyword>
<gene>
    <name evidence="17" type="ORF">METZ01_LOCUS21097</name>
</gene>
<dbReference type="GO" id="GO:0046872">
    <property type="term" value="F:metal ion binding"/>
    <property type="evidence" value="ECO:0007669"/>
    <property type="project" value="UniProtKB-KW"/>
</dbReference>
<dbReference type="NCBIfam" id="NF009455">
    <property type="entry name" value="PRK12815.1"/>
    <property type="match status" value="1"/>
</dbReference>
<dbReference type="InterPro" id="IPR011761">
    <property type="entry name" value="ATP-grasp"/>
</dbReference>
<comment type="similarity">
    <text evidence="3">Belongs to the CarB family.</text>
</comment>
<dbReference type="PROSITE" id="PS00867">
    <property type="entry name" value="CPSASE_2"/>
    <property type="match status" value="2"/>
</dbReference>
<evidence type="ECO:0000256" key="15">
    <source>
        <dbReference type="ARBA" id="ARBA00048816"/>
    </source>
</evidence>
<dbReference type="InterPro" id="IPR005480">
    <property type="entry name" value="CPSase_lsu_oligo"/>
</dbReference>
<evidence type="ECO:0000256" key="5">
    <source>
        <dbReference type="ARBA" id="ARBA00022598"/>
    </source>
</evidence>
<feature type="non-terminal residue" evidence="17">
    <location>
        <position position="917"/>
    </location>
</feature>
<evidence type="ECO:0000259" key="16">
    <source>
        <dbReference type="PROSITE" id="PS50975"/>
    </source>
</evidence>
<dbReference type="Gene3D" id="3.40.50.20">
    <property type="match status" value="2"/>
</dbReference>
<dbReference type="InterPro" id="IPR058047">
    <property type="entry name" value="CPSase_preATP-grasp"/>
</dbReference>
<keyword evidence="5" id="KW-0436">Ligase</keyword>
<dbReference type="PROSITE" id="PS50975">
    <property type="entry name" value="ATP_GRASP"/>
    <property type="match status" value="2"/>
</dbReference>
<dbReference type="EMBL" id="UINC01001034">
    <property type="protein sequence ID" value="SUZ68243.1"/>
    <property type="molecule type" value="Genomic_DNA"/>
</dbReference>
<dbReference type="InterPro" id="IPR013815">
    <property type="entry name" value="ATP_grasp_subdomain_1"/>
</dbReference>
<evidence type="ECO:0000256" key="4">
    <source>
        <dbReference type="ARBA" id="ARBA00022571"/>
    </source>
</evidence>
<evidence type="ECO:0000256" key="1">
    <source>
        <dbReference type="ARBA" id="ARBA00001936"/>
    </source>
</evidence>
<evidence type="ECO:0000256" key="2">
    <source>
        <dbReference type="ARBA" id="ARBA00005077"/>
    </source>
</evidence>
<evidence type="ECO:0000256" key="7">
    <source>
        <dbReference type="ARBA" id="ARBA00022723"/>
    </source>
</evidence>
<dbReference type="GO" id="GO:0004087">
    <property type="term" value="F:carbamoyl-phosphate synthase (ammonia) activity"/>
    <property type="evidence" value="ECO:0007669"/>
    <property type="project" value="UniProtKB-EC"/>
</dbReference>
<evidence type="ECO:0000256" key="12">
    <source>
        <dbReference type="ARBA" id="ARBA00022975"/>
    </source>
</evidence>
<dbReference type="GO" id="GO:0004088">
    <property type="term" value="F:carbamoyl-phosphate synthase (glutamine-hydrolyzing) activity"/>
    <property type="evidence" value="ECO:0007669"/>
    <property type="project" value="UniProtKB-EC"/>
</dbReference>
<feature type="domain" description="ATP-grasp" evidence="16">
    <location>
        <begin position="88"/>
        <end position="283"/>
    </location>
</feature>
<dbReference type="GO" id="GO:0005524">
    <property type="term" value="F:ATP binding"/>
    <property type="evidence" value="ECO:0007669"/>
    <property type="project" value="UniProtKB-KW"/>
</dbReference>
<evidence type="ECO:0000256" key="10">
    <source>
        <dbReference type="ARBA" id="ARBA00022840"/>
    </source>
</evidence>
<evidence type="ECO:0000256" key="13">
    <source>
        <dbReference type="ARBA" id="ARBA00023211"/>
    </source>
</evidence>
<dbReference type="GO" id="GO:0006541">
    <property type="term" value="P:glutamine metabolic process"/>
    <property type="evidence" value="ECO:0007669"/>
    <property type="project" value="TreeGrafter"/>
</dbReference>
<evidence type="ECO:0000313" key="17">
    <source>
        <dbReference type="EMBL" id="SUZ68243.1"/>
    </source>
</evidence>
<keyword evidence="9" id="KW-0547">Nucleotide-binding</keyword>
<dbReference type="Pfam" id="PF25596">
    <property type="entry name" value="CPSase_L_D1"/>
    <property type="match status" value="2"/>
</dbReference>
<dbReference type="FunFam" id="3.40.50.20:FF:000003">
    <property type="entry name" value="Carbamoyl-phosphate synthase large chain"/>
    <property type="match status" value="1"/>
</dbReference>
<keyword evidence="13" id="KW-0464">Manganese</keyword>
<dbReference type="GO" id="GO:0006221">
    <property type="term" value="P:pyrimidine nucleotide biosynthetic process"/>
    <property type="evidence" value="ECO:0007669"/>
    <property type="project" value="UniProtKB-KW"/>
</dbReference>
<evidence type="ECO:0000256" key="11">
    <source>
        <dbReference type="ARBA" id="ARBA00022842"/>
    </source>
</evidence>
<keyword evidence="10" id="KW-0067">ATP-binding</keyword>
<evidence type="ECO:0000256" key="8">
    <source>
        <dbReference type="ARBA" id="ARBA00022737"/>
    </source>
</evidence>
<dbReference type="GO" id="GO:0005737">
    <property type="term" value="C:cytoplasm"/>
    <property type="evidence" value="ECO:0007669"/>
    <property type="project" value="TreeGrafter"/>
</dbReference>
<keyword evidence="8" id="KW-0677">Repeat</keyword>
<proteinExistence type="inferred from homology"/>
<keyword evidence="11" id="KW-0460">Magnesium</keyword>
<evidence type="ECO:0000256" key="3">
    <source>
        <dbReference type="ARBA" id="ARBA00009799"/>
    </source>
</evidence>
<dbReference type="FunFam" id="3.40.50.20:FF:000001">
    <property type="entry name" value="Carbamoyl-phosphate synthase large chain"/>
    <property type="match status" value="1"/>
</dbReference>
<dbReference type="InterPro" id="IPR005483">
    <property type="entry name" value="CPSase_dom"/>
</dbReference>
<sequence length="917" mass="102222">MINSNPATIMTDPQFSDKTYIEPITKEYVEAIIKKEKPHAILPTVGGQTALNITMELYNNGILEKYNVELIGANKRAIETAENREKFKKAMTAIGLEVPYGYTIQSVEEGMNLLNDFSLPAIIRPSFTLGGSGGSVAFNEEEFQIAVNQGIKESPVNQVLIEEYLFGWKEYELEVIRDLNDNVIIICSIENIDPMGIHTGDSVTVAPAMTLSDKEFQKMRNWAIKCIRKIGVDTGGSNVQFAIEPKTGRMVIIEMNPRVSRSSALASKATGFPIAKIAAKLAVGYSLDELKNDITNKTLAAFEPTIDYIVTKIPRFDFEKFPSASGKLGVQMQSVGEVMSIGRTFRESFQKAFRSLELNLPGFSPKDPRDNDPEIKRFRSLDIESLNDGSSFRMLKIKEALIQGFSIDEIYQNTGIDPWFLHEIAEIVKIEQSYTSIKDLKTLKKNGFSDEQIAHITKRPLLDIQNARKRKNLNPVYKVVDTCAGEFVAETPYCYSTYEETHDIEPLKGKKVMILGGGPNRIGQGIEFDYCCVQAVYGLREAGYKSIMVNCNPETVSTDFDLADRLYFEPITFEDVMNIIDFEKPDGVLVQFGGQTPLKIANKLQEAGVKIFGTSSDSINLAEDREAFTNLVNKLKITIPNYCIAKNYDEIVAYSEKAEFPVLVRPSYVLGGRAMQIVYSKKELVDYVFRSAEATSDHPILIDQFIENAFEFDVDALCDGKDVFIAGIMQHIEQAGIHSGDSSCVLPAHKISNKVKKEIIDVTTKLAKTLNVVGLINLQFAVKDETVYVLEVNPRSSRTVPFVSKYSNIPLANIAAQLSIGKKLKDFGLKNIRHKHIAVKKAVLPFKKFKDEKVFLGPEMKSTGEVMGINDKVGVAFLKAMQSDGYTVPKQGTAFISVNKADRREALYAARDLIKIG</sequence>
<dbReference type="InterPro" id="IPR006275">
    <property type="entry name" value="CPSase_lsu"/>
</dbReference>
<comment type="catalytic activity">
    <reaction evidence="14">
        <text>hydrogencarbonate + NH4(+) + 2 ATP = carbamoyl phosphate + 2 ADP + phosphate + 2 H(+)</text>
        <dbReference type="Rhea" id="RHEA:18029"/>
        <dbReference type="ChEBI" id="CHEBI:15378"/>
        <dbReference type="ChEBI" id="CHEBI:17544"/>
        <dbReference type="ChEBI" id="CHEBI:28938"/>
        <dbReference type="ChEBI" id="CHEBI:30616"/>
        <dbReference type="ChEBI" id="CHEBI:43474"/>
        <dbReference type="ChEBI" id="CHEBI:58228"/>
        <dbReference type="ChEBI" id="CHEBI:456216"/>
        <dbReference type="EC" id="6.3.4.16"/>
    </reaction>
</comment>
<dbReference type="SUPFAM" id="SSF48108">
    <property type="entry name" value="Carbamoyl phosphate synthetase, large subunit connection domain"/>
    <property type="match status" value="1"/>
</dbReference>
<comment type="cofactor">
    <cofactor evidence="1">
        <name>Mn(2+)</name>
        <dbReference type="ChEBI" id="CHEBI:29035"/>
    </cofactor>
</comment>
<protein>
    <recommendedName>
        <fullName evidence="16">ATP-grasp domain-containing protein</fullName>
    </recommendedName>
</protein>
<name>A0A381PRZ7_9ZZZZ</name>
<dbReference type="InterPro" id="IPR016185">
    <property type="entry name" value="PreATP-grasp_dom_sf"/>
</dbReference>
<dbReference type="GO" id="GO:0006526">
    <property type="term" value="P:L-arginine biosynthetic process"/>
    <property type="evidence" value="ECO:0007669"/>
    <property type="project" value="UniProtKB-KW"/>
</dbReference>
<organism evidence="17">
    <name type="scientific">marine metagenome</name>
    <dbReference type="NCBI Taxonomy" id="408172"/>
    <lineage>
        <taxon>unclassified sequences</taxon>
        <taxon>metagenomes</taxon>
        <taxon>ecological metagenomes</taxon>
    </lineage>
</organism>
<evidence type="ECO:0000256" key="9">
    <source>
        <dbReference type="ARBA" id="ARBA00022741"/>
    </source>
</evidence>
<dbReference type="FunFam" id="3.30.470.20:FF:000026">
    <property type="entry name" value="Carbamoyl-phosphate synthase large chain"/>
    <property type="match status" value="1"/>
</dbReference>
<dbReference type="Gene3D" id="1.10.1030.10">
    <property type="entry name" value="Carbamoyl-phosphate synthetase, large subunit oligomerisation domain"/>
    <property type="match status" value="1"/>
</dbReference>
<dbReference type="Gene3D" id="3.30.1490.20">
    <property type="entry name" value="ATP-grasp fold, A domain"/>
    <property type="match status" value="1"/>
</dbReference>
<dbReference type="InterPro" id="IPR005479">
    <property type="entry name" value="CPAse_ATP-bd"/>
</dbReference>
<dbReference type="SUPFAM" id="SSF56059">
    <property type="entry name" value="Glutathione synthetase ATP-binding domain-like"/>
    <property type="match status" value="2"/>
</dbReference>
<dbReference type="PRINTS" id="PR00098">
    <property type="entry name" value="CPSASE"/>
</dbReference>
<keyword evidence="6" id="KW-0028">Amino-acid biosynthesis</keyword>
<dbReference type="FunFam" id="1.10.1030.10:FF:000002">
    <property type="entry name" value="Carbamoyl-phosphate synthase large chain"/>
    <property type="match status" value="1"/>
</dbReference>
<comment type="catalytic activity">
    <reaction evidence="15">
        <text>hydrogencarbonate + L-glutamine + 2 ATP + H2O = carbamoyl phosphate + L-glutamate + 2 ADP + phosphate + 2 H(+)</text>
        <dbReference type="Rhea" id="RHEA:18633"/>
        <dbReference type="ChEBI" id="CHEBI:15377"/>
        <dbReference type="ChEBI" id="CHEBI:15378"/>
        <dbReference type="ChEBI" id="CHEBI:17544"/>
        <dbReference type="ChEBI" id="CHEBI:29985"/>
        <dbReference type="ChEBI" id="CHEBI:30616"/>
        <dbReference type="ChEBI" id="CHEBI:43474"/>
        <dbReference type="ChEBI" id="CHEBI:58228"/>
        <dbReference type="ChEBI" id="CHEBI:58359"/>
        <dbReference type="ChEBI" id="CHEBI:456216"/>
        <dbReference type="EC" id="6.3.5.5"/>
    </reaction>
</comment>
<dbReference type="NCBIfam" id="NF003671">
    <property type="entry name" value="PRK05294.1"/>
    <property type="match status" value="1"/>
</dbReference>
<dbReference type="SUPFAM" id="SSF52440">
    <property type="entry name" value="PreATP-grasp domain"/>
    <property type="match status" value="2"/>
</dbReference>
<evidence type="ECO:0000256" key="14">
    <source>
        <dbReference type="ARBA" id="ARBA00047359"/>
    </source>
</evidence>
<dbReference type="Pfam" id="PF02787">
    <property type="entry name" value="CPSase_L_D3"/>
    <property type="match status" value="1"/>
</dbReference>
<comment type="pathway">
    <text evidence="2">Amino-acid biosynthesis; L-arginine biosynthesis; carbamoyl phosphate from bicarbonate: step 1/1.</text>
</comment>